<reference evidence="11" key="1">
    <citation type="journal article" date="2017" name="bioRxiv">
        <title>Comparative analysis of the genomes of Stylophora pistillata and Acropora digitifera provides evidence for extensive differences between species of corals.</title>
        <authorList>
            <person name="Voolstra C.R."/>
            <person name="Li Y."/>
            <person name="Liew Y.J."/>
            <person name="Baumgarten S."/>
            <person name="Zoccola D."/>
            <person name="Flot J.-F."/>
            <person name="Tambutte S."/>
            <person name="Allemand D."/>
            <person name="Aranda M."/>
        </authorList>
    </citation>
    <scope>NUCLEOTIDE SEQUENCE [LARGE SCALE GENOMIC DNA]</scope>
</reference>
<evidence type="ECO:0000256" key="3">
    <source>
        <dbReference type="ARBA" id="ARBA00022737"/>
    </source>
</evidence>
<dbReference type="EMBL" id="LSMT01000191">
    <property type="protein sequence ID" value="PFX23932.1"/>
    <property type="molecule type" value="Genomic_DNA"/>
</dbReference>
<evidence type="ECO:0000256" key="6">
    <source>
        <dbReference type="ARBA" id="ARBA00023136"/>
    </source>
</evidence>
<dbReference type="SMART" id="SM01265">
    <property type="entry name" value="Mab-21"/>
    <property type="match status" value="1"/>
</dbReference>
<protein>
    <submittedName>
        <fullName evidence="10">Ankyrin-3</fullName>
    </submittedName>
</protein>
<dbReference type="Gene3D" id="3.30.460.90">
    <property type="match status" value="1"/>
</dbReference>
<dbReference type="GO" id="GO:0016020">
    <property type="term" value="C:membrane"/>
    <property type="evidence" value="ECO:0007669"/>
    <property type="project" value="UniProtKB-SubCell"/>
</dbReference>
<comment type="subcellular location">
    <subcellularLocation>
        <location evidence="1">Membrane</location>
    </subcellularLocation>
</comment>
<dbReference type="Pfam" id="PF03281">
    <property type="entry name" value="Mab-21"/>
    <property type="match status" value="1"/>
</dbReference>
<keyword evidence="3" id="KW-0677">Repeat</keyword>
<keyword evidence="5 7" id="KW-0040">ANK repeat</keyword>
<dbReference type="Gene3D" id="1.10.1410.40">
    <property type="match status" value="1"/>
</dbReference>
<dbReference type="PROSITE" id="PS50088">
    <property type="entry name" value="ANK_REPEAT"/>
    <property type="match status" value="5"/>
</dbReference>
<dbReference type="InterPro" id="IPR002110">
    <property type="entry name" value="Ankyrin_rpt"/>
</dbReference>
<dbReference type="Gene3D" id="1.25.40.20">
    <property type="entry name" value="Ankyrin repeat-containing domain"/>
    <property type="match status" value="5"/>
</dbReference>
<comment type="caution">
    <text evidence="10">The sequence shown here is derived from an EMBL/GenBank/DDBJ whole genome shotgun (WGS) entry which is preliminary data.</text>
</comment>
<evidence type="ECO:0000256" key="5">
    <source>
        <dbReference type="ARBA" id="ARBA00023043"/>
    </source>
</evidence>
<dbReference type="PROSITE" id="PS50297">
    <property type="entry name" value="ANK_REP_REGION"/>
    <property type="match status" value="2"/>
</dbReference>
<dbReference type="SMART" id="SM00248">
    <property type="entry name" value="ANK"/>
    <property type="match status" value="10"/>
</dbReference>
<feature type="transmembrane region" description="Helical" evidence="8">
    <location>
        <begin position="20"/>
        <end position="41"/>
    </location>
</feature>
<evidence type="ECO:0000313" key="11">
    <source>
        <dbReference type="Proteomes" id="UP000225706"/>
    </source>
</evidence>
<feature type="repeat" description="ANK" evidence="7">
    <location>
        <begin position="365"/>
        <end position="406"/>
    </location>
</feature>
<feature type="repeat" description="ANK" evidence="7">
    <location>
        <begin position="407"/>
        <end position="443"/>
    </location>
</feature>
<evidence type="ECO:0000313" key="10">
    <source>
        <dbReference type="EMBL" id="PFX23932.1"/>
    </source>
</evidence>
<dbReference type="Proteomes" id="UP000225706">
    <property type="component" value="Unassembled WGS sequence"/>
</dbReference>
<dbReference type="InterPro" id="IPR051165">
    <property type="entry name" value="Multifunctional_ANK_Repeat"/>
</dbReference>
<feature type="domain" description="Mab-21-like nucleotidyltransferase" evidence="9">
    <location>
        <begin position="695"/>
        <end position="878"/>
    </location>
</feature>
<keyword evidence="6 8" id="KW-0472">Membrane</keyword>
<feature type="repeat" description="ANK" evidence="7">
    <location>
        <begin position="212"/>
        <end position="245"/>
    </location>
</feature>
<keyword evidence="2 8" id="KW-0812">Transmembrane</keyword>
<dbReference type="Pfam" id="PF12796">
    <property type="entry name" value="Ank_2"/>
    <property type="match status" value="2"/>
</dbReference>
<evidence type="ECO:0000256" key="2">
    <source>
        <dbReference type="ARBA" id="ARBA00022692"/>
    </source>
</evidence>
<organism evidence="10 11">
    <name type="scientific">Stylophora pistillata</name>
    <name type="common">Smooth cauliflower coral</name>
    <dbReference type="NCBI Taxonomy" id="50429"/>
    <lineage>
        <taxon>Eukaryota</taxon>
        <taxon>Metazoa</taxon>
        <taxon>Cnidaria</taxon>
        <taxon>Anthozoa</taxon>
        <taxon>Hexacorallia</taxon>
        <taxon>Scleractinia</taxon>
        <taxon>Astrocoeniina</taxon>
        <taxon>Pocilloporidae</taxon>
        <taxon>Stylophora</taxon>
    </lineage>
</organism>
<feature type="repeat" description="ANK" evidence="7">
    <location>
        <begin position="149"/>
        <end position="181"/>
    </location>
</feature>
<dbReference type="InterPro" id="IPR024810">
    <property type="entry name" value="MAB21L/cGLR"/>
</dbReference>
<name>A0A2B4S5Y5_STYPI</name>
<evidence type="ECO:0000256" key="4">
    <source>
        <dbReference type="ARBA" id="ARBA00022989"/>
    </source>
</evidence>
<evidence type="ECO:0000256" key="1">
    <source>
        <dbReference type="ARBA" id="ARBA00004370"/>
    </source>
</evidence>
<dbReference type="InterPro" id="IPR036770">
    <property type="entry name" value="Ankyrin_rpt-contain_sf"/>
</dbReference>
<evidence type="ECO:0000259" key="9">
    <source>
        <dbReference type="Pfam" id="PF03281"/>
    </source>
</evidence>
<evidence type="ECO:0000256" key="8">
    <source>
        <dbReference type="SAM" id="Phobius"/>
    </source>
</evidence>
<dbReference type="AlphaFoldDB" id="A0A2B4S5Y5"/>
<feature type="repeat" description="ANK" evidence="7">
    <location>
        <begin position="290"/>
        <end position="322"/>
    </location>
</feature>
<sequence>MQMWFTTSQDISHILFKDWSVSSIGGLVGSCIIIIIIAVFFESLKSYKGLSNEKPKRETSESTPLLGWLPRNESRFNLMDHLKRTFLYLIQFLVGYFLMLVAMTYNRRETQRNMEKYSYREITKLFREPLENIKKVCQDIGINAIIRYDKWTPLHVASAQNRPDVTEYLISMGSDVNALDKEGKSPLYYCQSEEAAKMLVNAGAEVNHRSILGKTPLQYACISTATPETVKVLLQSGAQVNAEDKFGDTPFLYACGMAYGCIDEEEYAQNLPKINILIDYGADVHHTNLKGENGLHICSSHRTYEIAEILLKHGVTVDTLNKKHQTPLMRACSQNKTGLHREDALLVSLVLLLEYGADPAIPEKQGMTPLHVLMLYNCSSLMSKVEVASSVEVLLKHGASLNSVDKMLRTPVHYASYKADFGRWTEILEQLMMLGGDVNAKDVEGFSAVHVTAVREQSQTTGFQFPWDCICENEKLVQEIYWNSARKQGVTVAHTVFANKELRLGGGEVPWNVNGRDDFMSTPLHYAEFSSNTSVIKYLEFSSETADVTLRNCLDESPMDCALSAFNQEMVESFKNHGGSSTYQRERKLPGSSCELCACFALEEGEGISSQPFEKREESISIDAAEVQISPVRNMEEYLSHVLHTPRIGKVAVSDAEVDQVYKETENLIVEILRRVAERDHRFRSTMMMSGSVREQTKAGLPDEFDFMCNLEEFSSSLKVVDEDSCSPGFVRLKRRGDNANIDEFFDADGNLVPYLVRAKFEQTVRVVMFDSSLWRCCRICSNFLLPSCDIGVVRPKPSIIIELCWNGPVYKNMLYSVDLVPVIDAGEFWPMGAISYSSVLENVPKRCLFAMTIPRFEHGIYGNEVRISFSLMESKIFDKLPEVVKDAYITAKAIRELCPALVDSQGYFYDEANFTAQKLIPSFWLKMALFHELDKSGLKESSSLSEWVRRIFKRIYQCICEDNTFPSFIIPQQDFLASKFDVKGETSSTGEKLEKELKALKKLCQIIHRFLSSDG</sequence>
<dbReference type="Pfam" id="PF00023">
    <property type="entry name" value="Ank"/>
    <property type="match status" value="1"/>
</dbReference>
<keyword evidence="4 8" id="KW-1133">Transmembrane helix</keyword>
<proteinExistence type="predicted"/>
<keyword evidence="11" id="KW-1185">Reference proteome</keyword>
<dbReference type="InterPro" id="IPR007274">
    <property type="entry name" value="Cop_transporter"/>
</dbReference>
<dbReference type="PANTHER" id="PTHR24123">
    <property type="entry name" value="ANKYRIN REPEAT-CONTAINING"/>
    <property type="match status" value="1"/>
</dbReference>
<dbReference type="PANTHER" id="PTHR24123:SF33">
    <property type="entry name" value="PROTEIN HOS4"/>
    <property type="match status" value="1"/>
</dbReference>
<gene>
    <name evidence="10" type="primary">Ank3</name>
    <name evidence="10" type="ORF">AWC38_SpisGene11478</name>
</gene>
<feature type="transmembrane region" description="Helical" evidence="8">
    <location>
        <begin position="85"/>
        <end position="105"/>
    </location>
</feature>
<dbReference type="Pfam" id="PF04145">
    <property type="entry name" value="Ctr"/>
    <property type="match status" value="1"/>
</dbReference>
<dbReference type="GO" id="GO:0005375">
    <property type="term" value="F:copper ion transmembrane transporter activity"/>
    <property type="evidence" value="ECO:0007669"/>
    <property type="project" value="InterPro"/>
</dbReference>
<dbReference type="InterPro" id="IPR046903">
    <property type="entry name" value="Mab-21-like_nuc_Trfase"/>
</dbReference>
<dbReference type="SUPFAM" id="SSF48403">
    <property type="entry name" value="Ankyrin repeat"/>
    <property type="match status" value="1"/>
</dbReference>
<dbReference type="OrthoDB" id="161814at2759"/>
<evidence type="ECO:0000256" key="7">
    <source>
        <dbReference type="PROSITE-ProRule" id="PRU00023"/>
    </source>
</evidence>
<accession>A0A2B4S5Y5</accession>